<sequence>MLPAGVWLFAASLVLGAARLLLRFGGKRYRPVILAMRKSGRLSRAGFNSWRYWEGRW</sequence>
<evidence type="ECO:0000313" key="1">
    <source>
        <dbReference type="EMBL" id="CUS45134.1"/>
    </source>
</evidence>
<reference evidence="1" key="1">
    <citation type="submission" date="2015-10" db="EMBL/GenBank/DDBJ databases">
        <authorList>
            <person name="Gilbert D.G."/>
        </authorList>
    </citation>
    <scope>NUCLEOTIDE SEQUENCE</scope>
</reference>
<accession>A0A160TMR6</accession>
<protein>
    <submittedName>
        <fullName evidence="1">Uncharacterized protein</fullName>
    </submittedName>
</protein>
<name>A0A160TMR6_9ZZZZ</name>
<gene>
    <name evidence="1" type="ORF">MGWOODY_Smn1032</name>
</gene>
<proteinExistence type="predicted"/>
<dbReference type="AlphaFoldDB" id="A0A160TMR6"/>
<dbReference type="EMBL" id="CZQE01000214">
    <property type="protein sequence ID" value="CUS45134.1"/>
    <property type="molecule type" value="Genomic_DNA"/>
</dbReference>
<organism evidence="1">
    <name type="scientific">hydrothermal vent metagenome</name>
    <dbReference type="NCBI Taxonomy" id="652676"/>
    <lineage>
        <taxon>unclassified sequences</taxon>
        <taxon>metagenomes</taxon>
        <taxon>ecological metagenomes</taxon>
    </lineage>
</organism>